<accession>I3TWE4</accession>
<dbReference type="HOGENOM" id="CLU_3123784_0_0_5"/>
<dbReference type="Proteomes" id="UP000005258">
    <property type="component" value="Plasmid pTM3"/>
</dbReference>
<gene>
    <name evidence="1" type="ordered locus">TMO_c0472</name>
</gene>
<dbReference type="AlphaFoldDB" id="I3TWE4"/>
<geneLocation type="plasmid" evidence="1 2">
    <name>pTM3</name>
</geneLocation>
<evidence type="ECO:0000313" key="2">
    <source>
        <dbReference type="Proteomes" id="UP000005258"/>
    </source>
</evidence>
<sequence length="50" mass="5446">MFLPNCTDFMPPTVLDMAHLLVVDRKGPGCNLNEHVFAPGTGPLLLPQDL</sequence>
<dbReference type="EMBL" id="CP003239">
    <property type="protein sequence ID" value="AFK57082.1"/>
    <property type="molecule type" value="Genomic_DNA"/>
</dbReference>
<reference evidence="1 2" key="1">
    <citation type="journal article" date="2012" name="J. Am. Chem. Soc.">
        <title>Bacterial biosynthesis and maturation of the didemnin anti-cancer agents.</title>
        <authorList>
            <person name="Xu Y."/>
            <person name="Kersten R.D."/>
            <person name="Nam S.J."/>
            <person name="Lu L."/>
            <person name="Al-Suwailem A.M."/>
            <person name="Zheng H."/>
            <person name="Fenical W."/>
            <person name="Dorrestein P.C."/>
            <person name="Moore B.S."/>
            <person name="Qian P.Y."/>
        </authorList>
    </citation>
    <scope>NUCLEOTIDE SEQUENCE [LARGE SCALE GENOMIC DNA]</scope>
    <source>
        <strain evidence="1 2">KA081020-065</strain>
    </source>
</reference>
<proteinExistence type="predicted"/>
<name>I3TWE4_TISMK</name>
<organism evidence="1 2">
    <name type="scientific">Tistrella mobilis (strain KA081020-065)</name>
    <dbReference type="NCBI Taxonomy" id="1110502"/>
    <lineage>
        <taxon>Bacteria</taxon>
        <taxon>Pseudomonadati</taxon>
        <taxon>Pseudomonadota</taxon>
        <taxon>Alphaproteobacteria</taxon>
        <taxon>Geminicoccales</taxon>
        <taxon>Geminicoccaceae</taxon>
        <taxon>Tistrella</taxon>
    </lineage>
</organism>
<keyword evidence="2" id="KW-1185">Reference proteome</keyword>
<keyword evidence="1" id="KW-0614">Plasmid</keyword>
<dbReference type="KEGG" id="tmo:TMO_c0472"/>
<evidence type="ECO:0000313" key="1">
    <source>
        <dbReference type="EMBL" id="AFK57082.1"/>
    </source>
</evidence>
<protein>
    <submittedName>
        <fullName evidence="1">Uncharacterized protein</fullName>
    </submittedName>
</protein>